<reference evidence="2" key="1">
    <citation type="submission" date="2017-08" db="EMBL/GenBank/DDBJ databases">
        <authorList>
            <person name="Imhoff J.F."/>
            <person name="Rahn T."/>
            <person name="Kuenzel S."/>
            <person name="Neulinger S.C."/>
        </authorList>
    </citation>
    <scope>NUCLEOTIDE SEQUENCE</scope>
    <source>
        <strain evidence="2">IM 151</strain>
    </source>
</reference>
<evidence type="ECO:0000313" key="2">
    <source>
        <dbReference type="EMBL" id="MBK1713857.1"/>
    </source>
</evidence>
<evidence type="ECO:0000313" key="3">
    <source>
        <dbReference type="Proteomes" id="UP001041814"/>
    </source>
</evidence>
<name>A0ABS1DV03_RUBGE</name>
<reference evidence="2" key="2">
    <citation type="journal article" date="2020" name="Microorganisms">
        <title>Osmotic Adaptation and Compatible Solute Biosynthesis of Phototrophic Bacteria as Revealed from Genome Analyses.</title>
        <authorList>
            <person name="Imhoff J.F."/>
            <person name="Rahn T."/>
            <person name="Kunzel S."/>
            <person name="Keller A."/>
            <person name="Neulinger S.C."/>
        </authorList>
    </citation>
    <scope>NUCLEOTIDE SEQUENCE</scope>
    <source>
        <strain evidence="2">IM 151</strain>
    </source>
</reference>
<feature type="transmembrane region" description="Helical" evidence="1">
    <location>
        <begin position="102"/>
        <end position="120"/>
    </location>
</feature>
<gene>
    <name evidence="2" type="ORF">CKO43_13840</name>
</gene>
<keyword evidence="1" id="KW-0812">Transmembrane</keyword>
<comment type="caution">
    <text evidence="2">The sequence shown here is derived from an EMBL/GenBank/DDBJ whole genome shotgun (WGS) entry which is preliminary data.</text>
</comment>
<keyword evidence="3" id="KW-1185">Reference proteome</keyword>
<keyword evidence="1" id="KW-1133">Transmembrane helix</keyword>
<keyword evidence="1" id="KW-0472">Membrane</keyword>
<organism evidence="2 3">
    <name type="scientific">Rubrivivax gelatinosus</name>
    <name type="common">Rhodocyclus gelatinosus</name>
    <name type="synonym">Rhodopseudomonas gelatinosa</name>
    <dbReference type="NCBI Taxonomy" id="28068"/>
    <lineage>
        <taxon>Bacteria</taxon>
        <taxon>Pseudomonadati</taxon>
        <taxon>Pseudomonadota</taxon>
        <taxon>Betaproteobacteria</taxon>
        <taxon>Burkholderiales</taxon>
        <taxon>Sphaerotilaceae</taxon>
        <taxon>Rubrivivax</taxon>
    </lineage>
</organism>
<protein>
    <submittedName>
        <fullName evidence="2">Uncharacterized protein</fullName>
    </submittedName>
</protein>
<proteinExistence type="predicted"/>
<dbReference type="RefSeq" id="WP_200379021.1">
    <property type="nucleotide sequence ID" value="NZ_NRRU01000049.1"/>
</dbReference>
<dbReference type="EMBL" id="NRRU01000049">
    <property type="protein sequence ID" value="MBK1713857.1"/>
    <property type="molecule type" value="Genomic_DNA"/>
</dbReference>
<evidence type="ECO:0000256" key="1">
    <source>
        <dbReference type="SAM" id="Phobius"/>
    </source>
</evidence>
<sequence>MDEVREGAARAERSLAAVRAAWDAALPRDRITLLSRLLQPLGPLARMAVASGAFAAYVGREHWAQVQVRLEDAMALQADQVLALAHFAFDVQPEVLSGMPSAPAAGLGLAALAATLTLALRRR</sequence>
<dbReference type="Proteomes" id="UP001041814">
    <property type="component" value="Unassembled WGS sequence"/>
</dbReference>
<accession>A0ABS1DV03</accession>